<feature type="compositionally biased region" description="Low complexity" evidence="10">
    <location>
        <begin position="559"/>
        <end position="572"/>
    </location>
</feature>
<dbReference type="Gene3D" id="2.130.10.10">
    <property type="entry name" value="YVTN repeat-like/Quinoprotein amine dehydrogenase"/>
    <property type="match status" value="2"/>
</dbReference>
<dbReference type="STRING" id="126957.T1IM85"/>
<dbReference type="SMART" id="SM01167">
    <property type="entry name" value="DUF1900"/>
    <property type="match status" value="2"/>
</dbReference>
<dbReference type="InterPro" id="IPR015943">
    <property type="entry name" value="WD40/YVTN_repeat-like_dom_sf"/>
</dbReference>
<evidence type="ECO:0000256" key="8">
    <source>
        <dbReference type="PROSITE-ProRule" id="PRU00221"/>
    </source>
</evidence>
<keyword evidence="13" id="KW-1185">Reference proteome</keyword>
<accession>T1IM85</accession>
<dbReference type="Pfam" id="PF16300">
    <property type="entry name" value="WD40_4"/>
    <property type="match status" value="2"/>
</dbReference>
<feature type="repeat" description="WD" evidence="8">
    <location>
        <begin position="125"/>
        <end position="166"/>
    </location>
</feature>
<name>T1IM85_STRMM</name>
<feature type="compositionally biased region" description="Basic and acidic residues" evidence="10">
    <location>
        <begin position="496"/>
        <end position="506"/>
    </location>
</feature>
<reference evidence="12" key="2">
    <citation type="submission" date="2015-02" db="UniProtKB">
        <authorList>
            <consortium name="EnsemblMetazoa"/>
        </authorList>
    </citation>
    <scope>IDENTIFICATION</scope>
</reference>
<comment type="similarity">
    <text evidence="2 9">Belongs to the WD repeat coronin family.</text>
</comment>
<evidence type="ECO:0000256" key="3">
    <source>
        <dbReference type="ARBA" id="ARBA00022490"/>
    </source>
</evidence>
<dbReference type="SMART" id="SM01166">
    <property type="entry name" value="DUF1899"/>
    <property type="match status" value="2"/>
</dbReference>
<dbReference type="OMA" id="TIMYMEV"/>
<proteinExistence type="inferred from homology"/>
<dbReference type="InterPro" id="IPR036322">
    <property type="entry name" value="WD40_repeat_dom_sf"/>
</dbReference>
<organism evidence="12 13">
    <name type="scientific">Strigamia maritima</name>
    <name type="common">European centipede</name>
    <name type="synonym">Geophilus maritimus</name>
    <dbReference type="NCBI Taxonomy" id="126957"/>
    <lineage>
        <taxon>Eukaryota</taxon>
        <taxon>Metazoa</taxon>
        <taxon>Ecdysozoa</taxon>
        <taxon>Arthropoda</taxon>
        <taxon>Myriapoda</taxon>
        <taxon>Chilopoda</taxon>
        <taxon>Pleurostigmophora</taxon>
        <taxon>Geophilomorpha</taxon>
        <taxon>Linotaeniidae</taxon>
        <taxon>Strigamia</taxon>
    </lineage>
</organism>
<dbReference type="GO" id="GO:0003779">
    <property type="term" value="F:actin binding"/>
    <property type="evidence" value="ECO:0007669"/>
    <property type="project" value="UniProtKB-KW"/>
</dbReference>
<comment type="subcellular location">
    <subcellularLocation>
        <location evidence="1">Cytoplasm</location>
    </subcellularLocation>
</comment>
<dbReference type="PROSITE" id="PS50294">
    <property type="entry name" value="WD_REPEATS_REGION"/>
    <property type="match status" value="3"/>
</dbReference>
<protein>
    <recommendedName>
        <fullName evidence="9">Coronin</fullName>
    </recommendedName>
</protein>
<reference evidence="13" key="1">
    <citation type="submission" date="2011-05" db="EMBL/GenBank/DDBJ databases">
        <authorList>
            <person name="Richards S.R."/>
            <person name="Qu J."/>
            <person name="Jiang H."/>
            <person name="Jhangiani S.N."/>
            <person name="Agravi P."/>
            <person name="Goodspeed R."/>
            <person name="Gross S."/>
            <person name="Mandapat C."/>
            <person name="Jackson L."/>
            <person name="Mathew T."/>
            <person name="Pu L."/>
            <person name="Thornton R."/>
            <person name="Saada N."/>
            <person name="Wilczek-Boney K.B."/>
            <person name="Lee S."/>
            <person name="Kovar C."/>
            <person name="Wu Y."/>
            <person name="Scherer S.E."/>
            <person name="Worley K.C."/>
            <person name="Muzny D.M."/>
            <person name="Gibbs R."/>
        </authorList>
    </citation>
    <scope>NUCLEOTIDE SEQUENCE</scope>
    <source>
        <strain evidence="13">Brora</strain>
    </source>
</reference>
<feature type="repeat" description="WD" evidence="8">
    <location>
        <begin position="771"/>
        <end position="812"/>
    </location>
</feature>
<dbReference type="eggNOG" id="KOG1445">
    <property type="taxonomic scope" value="Eukaryota"/>
</dbReference>
<feature type="repeat" description="WD" evidence="8">
    <location>
        <begin position="75"/>
        <end position="109"/>
    </location>
</feature>
<feature type="domain" description="DUF1899" evidence="11">
    <location>
        <begin position="604"/>
        <end position="669"/>
    </location>
</feature>
<dbReference type="FunFam" id="2.130.10.10:FF:000076">
    <property type="entry name" value="Coronin"/>
    <property type="match status" value="1"/>
</dbReference>
<evidence type="ECO:0000313" key="12">
    <source>
        <dbReference type="EnsemblMetazoa" id="SMAR002081-PA"/>
    </source>
</evidence>
<evidence type="ECO:0000259" key="11">
    <source>
        <dbReference type="SMART" id="SM01166"/>
    </source>
</evidence>
<sequence>MFRFKISKYRNAIAKIPKKEAWITDLNVSSALTHGSLIKASATFIVFHPERPGGGAVSILPLDFKGKIDRNACALQCHSDVVTDFDFSPFDDGLLATVSQDCSIKLWNIPQDGFQSHIFNPSAQFCEAQNRVENVLFHPTVDSLLSTSSHNVIRLWDVVKEKDILTFDKHDDLVQSFCWQGFGNLMASSCRDKKLRIFDPRTTAATQEATVRCNPKDSRVIWLGDVNQILSTGFQSGHERQVVLRDLRNFSSPLKTLSFDNNIGILLPFFDCDTNMLFIAGKADASITFLEVVNNDPYLSLAAKDLTEGQTKGMCLVPKRAVDVMQGEVNRLLQLTQSAIVPIRYQVPRKTYRDFHADLFPDTNGTDPGLNIQAWLNGEQCQLKKISLDPSKRNTPTLQKHRHAFDSFDKKPVEERKTSIEESQVNVILMGSPKQFIFREDNEVFPPPDSSQEIDNRQKTTNKPTILPKVKMPTTVSPVLKRSRFTEVSQNETDEAEKFPIPRRESFSSPVSNQTASNPIPVPRNSINGSDRERKLSGGSHSPKGSWVREMVAAANANSPSGDGKPSSGSPKNTIEVPARRDSLPNAPRRDSLPIATPPVKSFSGFRVSKFRHLKGTPLHKDQHIENIRNLSTSLPRECDGIQANTKRIALVFKGPGGRLSIFELNKPGRVSDGVLPVLQNTSNVMDFCWDPFNTERIAVGCDDAIIRIWLIPEDGLTESMETPTAMLKGHNEKISIIKFHPLATNILASCAHDLTVRIWNVATCEEQYLLMGHLDQMFGLDWSPNGKCLATIAKDNKIRVYEPRSSAQPITTGTGTFGNKGARIKWVLQGNFIILCGFDRISERQIKLFKVSDLNTPIVTVSLDVTPAILIPHYDEDSATLFLTGKGDSTIYTYEVLEESPHLFPLSHHKCPTVHQGLSFLPKIVCDVKVVEFARALRLNGTTIEPITFTVPRVKMDMFQNDLFPETRVLWEPTLTENEWLRGVNKEAKRLSLKPDGMENVSMDTPKSAGLISKNVDAPFMEEPSKKQLEKELVTALHKKLALSDEPEQDLMEDLDAAEWND</sequence>
<feature type="repeat" description="WD" evidence="8">
    <location>
        <begin position="728"/>
        <end position="770"/>
    </location>
</feature>
<evidence type="ECO:0000256" key="9">
    <source>
        <dbReference type="RuleBase" id="RU280818"/>
    </source>
</evidence>
<dbReference type="PROSITE" id="PS50082">
    <property type="entry name" value="WD_REPEATS_2"/>
    <property type="match status" value="4"/>
</dbReference>
<feature type="compositionally biased region" description="Polar residues" evidence="10">
    <location>
        <begin position="507"/>
        <end position="518"/>
    </location>
</feature>
<dbReference type="EnsemblMetazoa" id="SMAR002081-RA">
    <property type="protein sequence ID" value="SMAR002081-PA"/>
    <property type="gene ID" value="SMAR002081"/>
</dbReference>
<dbReference type="GO" id="GO:0005737">
    <property type="term" value="C:cytoplasm"/>
    <property type="evidence" value="ECO:0007669"/>
    <property type="project" value="UniProtKB-SubCell"/>
</dbReference>
<feature type="domain" description="DUF1899" evidence="11">
    <location>
        <begin position="3"/>
        <end position="66"/>
    </location>
</feature>
<evidence type="ECO:0000256" key="4">
    <source>
        <dbReference type="ARBA" id="ARBA00022574"/>
    </source>
</evidence>
<dbReference type="HOGENOM" id="CLU_006604_0_0_1"/>
<dbReference type="GO" id="GO:0030036">
    <property type="term" value="P:actin cytoskeleton organization"/>
    <property type="evidence" value="ECO:0007669"/>
    <property type="project" value="UniProtKB-ARBA"/>
</dbReference>
<dbReference type="PhylomeDB" id="T1IM85"/>
<dbReference type="SUPFAM" id="SSF50978">
    <property type="entry name" value="WD40 repeat-like"/>
    <property type="match status" value="2"/>
</dbReference>
<comment type="function">
    <text evidence="7">F-actin regulator involved in anterograde Golgi to endosome transport: upon ubiquitination via 'Lys-33'-linked ubiquitin chains by the BCR(KLHL20) E3 ubiquitin ligase complex, interacts with EPS15 and localizes to the trans-Golgi network, where it promotes actin polymerization, thereby facilitating post-Golgi trafficking. May play a role in the maintenance of the Golgi apparatus morphology.</text>
</comment>
<dbReference type="AlphaFoldDB" id="T1IM85"/>
<evidence type="ECO:0000256" key="1">
    <source>
        <dbReference type="ARBA" id="ARBA00004496"/>
    </source>
</evidence>
<evidence type="ECO:0000313" key="13">
    <source>
        <dbReference type="Proteomes" id="UP000014500"/>
    </source>
</evidence>
<dbReference type="PANTHER" id="PTHR10856">
    <property type="entry name" value="CORONIN"/>
    <property type="match status" value="1"/>
</dbReference>
<dbReference type="PANTHER" id="PTHR10856:SF20">
    <property type="entry name" value="CORONIN-7"/>
    <property type="match status" value="1"/>
</dbReference>
<dbReference type="InterPro" id="IPR015048">
    <property type="entry name" value="DUF1899"/>
</dbReference>
<keyword evidence="4 8" id="KW-0853">WD repeat</keyword>
<evidence type="ECO:0000256" key="7">
    <source>
        <dbReference type="ARBA" id="ARBA00024838"/>
    </source>
</evidence>
<dbReference type="SMART" id="SM00320">
    <property type="entry name" value="WD40"/>
    <property type="match status" value="6"/>
</dbReference>
<keyword evidence="3" id="KW-0963">Cytoplasm</keyword>
<dbReference type="InterPro" id="IPR019775">
    <property type="entry name" value="WD40_repeat_CS"/>
</dbReference>
<feature type="region of interest" description="Disordered" evidence="10">
    <location>
        <begin position="441"/>
        <end position="598"/>
    </location>
</feature>
<dbReference type="Pfam" id="PF00400">
    <property type="entry name" value="WD40"/>
    <property type="match status" value="4"/>
</dbReference>
<evidence type="ECO:0000256" key="10">
    <source>
        <dbReference type="SAM" id="MobiDB-lite"/>
    </source>
</evidence>
<dbReference type="EMBL" id="JH430992">
    <property type="status" value="NOT_ANNOTATED_CDS"/>
    <property type="molecule type" value="Genomic_DNA"/>
</dbReference>
<dbReference type="Proteomes" id="UP000014500">
    <property type="component" value="Unassembled WGS sequence"/>
</dbReference>
<keyword evidence="5 9" id="KW-0677">Repeat</keyword>
<keyword evidence="6" id="KW-0009">Actin-binding</keyword>
<dbReference type="Pfam" id="PF08953">
    <property type="entry name" value="DUF1899"/>
    <property type="match status" value="2"/>
</dbReference>
<dbReference type="PROSITE" id="PS00678">
    <property type="entry name" value="WD_REPEATS_1"/>
    <property type="match status" value="2"/>
</dbReference>
<evidence type="ECO:0000256" key="5">
    <source>
        <dbReference type="ARBA" id="ARBA00022737"/>
    </source>
</evidence>
<evidence type="ECO:0000256" key="2">
    <source>
        <dbReference type="ARBA" id="ARBA00009482"/>
    </source>
</evidence>
<evidence type="ECO:0000256" key="6">
    <source>
        <dbReference type="ARBA" id="ARBA00023203"/>
    </source>
</evidence>
<dbReference type="InterPro" id="IPR015505">
    <property type="entry name" value="Coronin"/>
</dbReference>
<dbReference type="InterPro" id="IPR001680">
    <property type="entry name" value="WD40_rpt"/>
</dbReference>
<feature type="compositionally biased region" description="Basic and acidic residues" evidence="10">
    <location>
        <begin position="578"/>
        <end position="592"/>
    </location>
</feature>